<dbReference type="AlphaFoldDB" id="A0A167JJH6"/>
<reference evidence="3" key="1">
    <citation type="submission" date="2015-06" db="EMBL/GenBank/DDBJ databases">
        <title>Expansion of signal transduction pathways in fungi by whole-genome duplication.</title>
        <authorList>
            <consortium name="DOE Joint Genome Institute"/>
            <person name="Corrochano L.M."/>
            <person name="Kuo A."/>
            <person name="Marcet-Houben M."/>
            <person name="Polaino S."/>
            <person name="Salamov A."/>
            <person name="Villalobos J.M."/>
            <person name="Alvarez M.I."/>
            <person name="Avalos J."/>
            <person name="Benito E.P."/>
            <person name="Benoit I."/>
            <person name="Burger G."/>
            <person name="Camino L.P."/>
            <person name="Canovas D."/>
            <person name="Cerda-Olmedo E."/>
            <person name="Cheng J.-F."/>
            <person name="Dominguez A."/>
            <person name="Elias M."/>
            <person name="Eslava A.P."/>
            <person name="Glaser F."/>
            <person name="Grimwood J."/>
            <person name="Gutierrez G."/>
            <person name="Heitman J."/>
            <person name="Henrissat B."/>
            <person name="Iturriaga E.A."/>
            <person name="Lang B.F."/>
            <person name="Lavin J.L."/>
            <person name="Lee S."/>
            <person name="Li W."/>
            <person name="Lindquist E."/>
            <person name="Lopez-Garcia S."/>
            <person name="Luque E.M."/>
            <person name="Marcos A.T."/>
            <person name="Martin J."/>
            <person name="McCluskey K."/>
            <person name="Medina H.R."/>
            <person name="Miralles-Duran A."/>
            <person name="Miyazaki A."/>
            <person name="Munoz-Torres E."/>
            <person name="Oguiza J.A."/>
            <person name="Ohm R."/>
            <person name="Olmedo M."/>
            <person name="Orejas M."/>
            <person name="Ortiz-Castellanos L."/>
            <person name="Pisabarro A.G."/>
            <person name="Rodriguez-Romero J."/>
            <person name="Ruiz-Herrera J."/>
            <person name="Ruiz-Vazquez R."/>
            <person name="Sanz C."/>
            <person name="Schackwitz W."/>
            <person name="Schmutz J."/>
            <person name="Shahriari M."/>
            <person name="Shelest E."/>
            <person name="Silva-Franco F."/>
            <person name="Soanes D."/>
            <person name="Syed K."/>
            <person name="Tagua V.G."/>
            <person name="Talbot N.J."/>
            <person name="Thon M."/>
            <person name="De vries R.P."/>
            <person name="Wiebenga A."/>
            <person name="Yadav J.S."/>
            <person name="Braun E.L."/>
            <person name="Baker S."/>
            <person name="Garre V."/>
            <person name="Horwitz B."/>
            <person name="Torres-Martinez S."/>
            <person name="Idnurm A."/>
            <person name="Herrera-Estrella A."/>
            <person name="Gabaldon T."/>
            <person name="Grigoriev I.V."/>
        </authorList>
    </citation>
    <scope>NUCLEOTIDE SEQUENCE [LARGE SCALE GENOMIC DNA]</scope>
    <source>
        <strain evidence="3">NRRL 1555(-)</strain>
    </source>
</reference>
<dbReference type="EMBL" id="KV441005">
    <property type="protein sequence ID" value="OAD66108.1"/>
    <property type="molecule type" value="Genomic_DNA"/>
</dbReference>
<dbReference type="Proteomes" id="UP000077315">
    <property type="component" value="Unassembled WGS sequence"/>
</dbReference>
<keyword evidence="3" id="KW-1185">Reference proteome</keyword>
<dbReference type="GeneID" id="28993879"/>
<dbReference type="RefSeq" id="XP_018284148.1">
    <property type="nucleotide sequence ID" value="XM_018432972.1"/>
</dbReference>
<organism evidence="2 3">
    <name type="scientific">Phycomyces blakesleeanus (strain ATCC 8743b / DSM 1359 / FGSC 10004 / NBRC 33097 / NRRL 1555)</name>
    <dbReference type="NCBI Taxonomy" id="763407"/>
    <lineage>
        <taxon>Eukaryota</taxon>
        <taxon>Fungi</taxon>
        <taxon>Fungi incertae sedis</taxon>
        <taxon>Mucoromycota</taxon>
        <taxon>Mucoromycotina</taxon>
        <taxon>Mucoromycetes</taxon>
        <taxon>Mucorales</taxon>
        <taxon>Phycomycetaceae</taxon>
        <taxon>Phycomyces</taxon>
    </lineage>
</organism>
<evidence type="ECO:0000313" key="2">
    <source>
        <dbReference type="EMBL" id="OAD66109.1"/>
    </source>
</evidence>
<dbReference type="VEuPathDB" id="FungiDB:PHYBLDRAFT_152673"/>
<dbReference type="RefSeq" id="XP_018284149.1">
    <property type="nucleotide sequence ID" value="XM_018432973.1"/>
</dbReference>
<sequence>MTVAFERSAKLLLCEVVVGTGLKKEKNRVAMTVAFERSAKLLLSALPFRIASLLVHFELQYNMNDDPQQE</sequence>
<evidence type="ECO:0000313" key="1">
    <source>
        <dbReference type="EMBL" id="OAD66108.1"/>
    </source>
</evidence>
<proteinExistence type="predicted"/>
<dbReference type="VEuPathDB" id="FungiDB:PHYBLDRAFT_152674"/>
<gene>
    <name evidence="1" type="ORF">PHYBLDRAFT_152673</name>
    <name evidence="2" type="ORF">PHYBLDRAFT_152674</name>
</gene>
<name>A0A167JJH6_PHYB8</name>
<dbReference type="GeneID" id="28993878"/>
<dbReference type="EMBL" id="KV441005">
    <property type="protein sequence ID" value="OAD66109.1"/>
    <property type="molecule type" value="Genomic_DNA"/>
</dbReference>
<reference evidence="2" key="2">
    <citation type="submission" date="2015-06" db="EMBL/GenBank/DDBJ databases">
        <title>Expansion of signal transduction pathways in fungi by whole-genome duplication.</title>
        <authorList>
            <consortium name="DOE Joint Genome Institute"/>
            <person name="Corrochano L.M."/>
            <person name="Kuo A."/>
            <person name="Marcet-Houben M."/>
            <person name="Polaino S."/>
            <person name="Salamov A."/>
            <person name="Villalobos J.M."/>
            <person name="Alvarez M.I."/>
            <person name="Avalos J."/>
            <person name="Benito E.P."/>
            <person name="Benoit I."/>
            <person name="Burger G."/>
            <person name="Camino L.P."/>
            <person name="Canovas D."/>
            <person name="Cerda-Olmedo E."/>
            <person name="Cheng J.-F."/>
            <person name="Dominguez A."/>
            <person name="Elias M."/>
            <person name="Eslava A.P."/>
            <person name="Glaser F."/>
            <person name="Grimwood J."/>
            <person name="Gutierrez G."/>
            <person name="Heitman J."/>
            <person name="Henrissat B."/>
            <person name="Iturriaga E.A."/>
            <person name="Lang B.F."/>
            <person name="Lavin J.L."/>
            <person name="Lee S."/>
            <person name="Li W."/>
            <person name="Lindquist E."/>
            <person name="Lopez-Garcia S."/>
            <person name="Luque E.M."/>
            <person name="Marcos A.T."/>
            <person name="Martin J."/>
            <person name="Mccluskey K."/>
            <person name="Medina H.R."/>
            <person name="Miralles-Duran A."/>
            <person name="Miyazaki A."/>
            <person name="Munoz-Torres E."/>
            <person name="Oguiza J.A."/>
            <person name="Ohm R."/>
            <person name="Olmedo M."/>
            <person name="Orejas M."/>
            <person name="Ortiz-Castellanos L."/>
            <person name="Pisabarro A.G."/>
            <person name="Rodriguez-Romero J."/>
            <person name="Ruiz-Herrera J."/>
            <person name="Ruiz-Vazquez R."/>
            <person name="Sanz C."/>
            <person name="Schackwitz W."/>
            <person name="Schmutz J."/>
            <person name="Shahriari M."/>
            <person name="Shelest E."/>
            <person name="Silva-Franco F."/>
            <person name="Soanes D."/>
            <person name="Syed K."/>
            <person name="Tagua V.G."/>
            <person name="Talbot N.J."/>
            <person name="Thon M."/>
            <person name="De Vries R.P."/>
            <person name="Wiebenga A."/>
            <person name="Yadav J.S."/>
            <person name="Braun E.L."/>
            <person name="Baker S."/>
            <person name="Garre V."/>
            <person name="Horwitz B."/>
            <person name="Torres-Martinez S."/>
            <person name="Idnurm A."/>
            <person name="Herrera-Estrella A."/>
            <person name="Gabaldon T."/>
            <person name="Grigoriev I.V."/>
        </authorList>
    </citation>
    <scope>NUCLEOTIDE SEQUENCE [LARGE SCALE GENOMIC DNA]</scope>
    <source>
        <strain evidence="2">NRRL 1555</strain>
    </source>
</reference>
<evidence type="ECO:0000313" key="3">
    <source>
        <dbReference type="Proteomes" id="UP000077315"/>
    </source>
</evidence>
<protein>
    <submittedName>
        <fullName evidence="2">Uncharacterized protein</fullName>
    </submittedName>
</protein>
<accession>A0A167JJH6</accession>